<dbReference type="Pfam" id="PF00005">
    <property type="entry name" value="ABC_tran"/>
    <property type="match status" value="1"/>
</dbReference>
<evidence type="ECO:0000256" key="3">
    <source>
        <dbReference type="ARBA" id="ARBA00022840"/>
    </source>
</evidence>
<protein>
    <submittedName>
        <fullName evidence="6">ABC transporter ATP-binding protein</fullName>
    </submittedName>
</protein>
<evidence type="ECO:0000313" key="6">
    <source>
        <dbReference type="EMBL" id="GAA0720445.1"/>
    </source>
</evidence>
<sequence>MITLNTENLCVGYENKAIVDDINIKLIKGENLCLLGPNGAGKTTILRTLSKLLNPIKGAVYIEGQNIKDIQNKELSKKMSVVLTNKFNGGLMTVFDVVSMGRYPYTGFFGYLGKKDREKISEALKTVNAEDIAKSYFDELSDGQKQKVLVARALVQEPDVIVLDEPTTHLDIKHRLELIEILRTLTKEKGITVILSLHEIDMALKSCDKVALVNKGKIIAYGTPEDVVDEKTIEELYEIKEANFNNLLGSIELSNSNKPRAFVIGGSGYGASIYRVLTKYNIGFYTGVLHENDIDYEIARTIGLPILKENAFEGIKDENIKKAQEMIDDVPFVIDSACPIGDINKNNLQLISYALSKDKKVFSFRKKEECIKLYGEASKNIECIEGMYTLAEKFLSYIDEESIRKSVEGECKNC</sequence>
<dbReference type="PANTHER" id="PTHR42794">
    <property type="entry name" value="HEMIN IMPORT ATP-BINDING PROTEIN HMUV"/>
    <property type="match status" value="1"/>
</dbReference>
<dbReference type="EMBL" id="BAAACF010000001">
    <property type="protein sequence ID" value="GAA0720445.1"/>
    <property type="molecule type" value="Genomic_DNA"/>
</dbReference>
<evidence type="ECO:0000256" key="4">
    <source>
        <dbReference type="ARBA" id="ARBA00022967"/>
    </source>
</evidence>
<comment type="caution">
    <text evidence="6">The sequence shown here is derived from an EMBL/GenBank/DDBJ whole genome shotgun (WGS) entry which is preliminary data.</text>
</comment>
<dbReference type="CDD" id="cd03214">
    <property type="entry name" value="ABC_Iron-Siderophores_B12_Hemin"/>
    <property type="match status" value="1"/>
</dbReference>
<dbReference type="PROSITE" id="PS50893">
    <property type="entry name" value="ABC_TRANSPORTER_2"/>
    <property type="match status" value="1"/>
</dbReference>
<accession>A0ABN1IT83</accession>
<proteinExistence type="predicted"/>
<dbReference type="InterPro" id="IPR003593">
    <property type="entry name" value="AAA+_ATPase"/>
</dbReference>
<gene>
    <name evidence="6" type="ORF">GCM10008905_09630</name>
</gene>
<dbReference type="SMART" id="SM00382">
    <property type="entry name" value="AAA"/>
    <property type="match status" value="1"/>
</dbReference>
<feature type="domain" description="ABC transporter" evidence="5">
    <location>
        <begin position="4"/>
        <end position="240"/>
    </location>
</feature>
<keyword evidence="2" id="KW-0547">Nucleotide-binding</keyword>
<evidence type="ECO:0000259" key="5">
    <source>
        <dbReference type="PROSITE" id="PS50893"/>
    </source>
</evidence>
<keyword evidence="3 6" id="KW-0067">ATP-binding</keyword>
<organism evidence="6 7">
    <name type="scientific">Clostridium malenominatum</name>
    <dbReference type="NCBI Taxonomy" id="1539"/>
    <lineage>
        <taxon>Bacteria</taxon>
        <taxon>Bacillati</taxon>
        <taxon>Bacillota</taxon>
        <taxon>Clostridia</taxon>
        <taxon>Eubacteriales</taxon>
        <taxon>Clostridiaceae</taxon>
        <taxon>Clostridium</taxon>
    </lineage>
</organism>
<dbReference type="RefSeq" id="WP_343767254.1">
    <property type="nucleotide sequence ID" value="NZ_BAAACF010000001.1"/>
</dbReference>
<evidence type="ECO:0000313" key="7">
    <source>
        <dbReference type="Proteomes" id="UP001500339"/>
    </source>
</evidence>
<keyword evidence="1" id="KW-0813">Transport</keyword>
<dbReference type="Gene3D" id="3.40.50.300">
    <property type="entry name" value="P-loop containing nucleotide triphosphate hydrolases"/>
    <property type="match status" value="1"/>
</dbReference>
<keyword evidence="7" id="KW-1185">Reference proteome</keyword>
<dbReference type="GO" id="GO:0005524">
    <property type="term" value="F:ATP binding"/>
    <property type="evidence" value="ECO:0007669"/>
    <property type="project" value="UniProtKB-KW"/>
</dbReference>
<evidence type="ECO:0000256" key="2">
    <source>
        <dbReference type="ARBA" id="ARBA00022741"/>
    </source>
</evidence>
<dbReference type="InterPro" id="IPR027417">
    <property type="entry name" value="P-loop_NTPase"/>
</dbReference>
<keyword evidence="4" id="KW-1278">Translocase</keyword>
<dbReference type="SUPFAM" id="SSF52540">
    <property type="entry name" value="P-loop containing nucleoside triphosphate hydrolases"/>
    <property type="match status" value="1"/>
</dbReference>
<evidence type="ECO:0000256" key="1">
    <source>
        <dbReference type="ARBA" id="ARBA00022448"/>
    </source>
</evidence>
<dbReference type="PANTHER" id="PTHR42794:SF1">
    <property type="entry name" value="HEMIN IMPORT ATP-BINDING PROTEIN HMUV"/>
    <property type="match status" value="1"/>
</dbReference>
<dbReference type="Proteomes" id="UP001500339">
    <property type="component" value="Unassembled WGS sequence"/>
</dbReference>
<dbReference type="InterPro" id="IPR003439">
    <property type="entry name" value="ABC_transporter-like_ATP-bd"/>
</dbReference>
<reference evidence="6 7" key="1">
    <citation type="journal article" date="2019" name="Int. J. Syst. Evol. Microbiol.">
        <title>The Global Catalogue of Microorganisms (GCM) 10K type strain sequencing project: providing services to taxonomists for standard genome sequencing and annotation.</title>
        <authorList>
            <consortium name="The Broad Institute Genomics Platform"/>
            <consortium name="The Broad Institute Genome Sequencing Center for Infectious Disease"/>
            <person name="Wu L."/>
            <person name="Ma J."/>
        </authorList>
    </citation>
    <scope>NUCLEOTIDE SEQUENCE [LARGE SCALE GENOMIC DNA]</scope>
    <source>
        <strain evidence="6 7">JCM 1405</strain>
    </source>
</reference>
<name>A0ABN1IT83_9CLOT</name>